<keyword evidence="3" id="KW-1185">Reference proteome</keyword>
<dbReference type="AlphaFoldDB" id="A0ABD2X5K0"/>
<evidence type="ECO:0000256" key="1">
    <source>
        <dbReference type="SAM" id="MobiDB-lite"/>
    </source>
</evidence>
<evidence type="ECO:0000313" key="2">
    <source>
        <dbReference type="EMBL" id="KAL3400495.1"/>
    </source>
</evidence>
<proteinExistence type="predicted"/>
<protein>
    <submittedName>
        <fullName evidence="2">Uncharacterized protein</fullName>
    </submittedName>
</protein>
<feature type="compositionally biased region" description="Basic and acidic residues" evidence="1">
    <location>
        <begin position="79"/>
        <end position="91"/>
    </location>
</feature>
<name>A0ABD2X5K0_9HYME</name>
<dbReference type="Proteomes" id="UP001627154">
    <property type="component" value="Unassembled WGS sequence"/>
</dbReference>
<sequence>MRCTKREGKKTVRVRQSECKAQIKEIKKKTTTTITTTTTSTTTNTAEFALDARKLRQRSARRITFDGENSPQPEEEEVLRETEKRKIDEYI</sequence>
<evidence type="ECO:0000313" key="3">
    <source>
        <dbReference type="Proteomes" id="UP001627154"/>
    </source>
</evidence>
<gene>
    <name evidence="2" type="ORF">TKK_006348</name>
</gene>
<reference evidence="2 3" key="1">
    <citation type="journal article" date="2024" name="bioRxiv">
        <title>A reference genome for Trichogramma kaykai: A tiny desert-dwelling parasitoid wasp with competing sex-ratio distorters.</title>
        <authorList>
            <person name="Culotta J."/>
            <person name="Lindsey A.R."/>
        </authorList>
    </citation>
    <scope>NUCLEOTIDE SEQUENCE [LARGE SCALE GENOMIC DNA]</scope>
    <source>
        <strain evidence="2 3">KSX58</strain>
    </source>
</reference>
<comment type="caution">
    <text evidence="2">The sequence shown here is derived from an EMBL/GenBank/DDBJ whole genome shotgun (WGS) entry which is preliminary data.</text>
</comment>
<organism evidence="2 3">
    <name type="scientific">Trichogramma kaykai</name>
    <dbReference type="NCBI Taxonomy" id="54128"/>
    <lineage>
        <taxon>Eukaryota</taxon>
        <taxon>Metazoa</taxon>
        <taxon>Ecdysozoa</taxon>
        <taxon>Arthropoda</taxon>
        <taxon>Hexapoda</taxon>
        <taxon>Insecta</taxon>
        <taxon>Pterygota</taxon>
        <taxon>Neoptera</taxon>
        <taxon>Endopterygota</taxon>
        <taxon>Hymenoptera</taxon>
        <taxon>Apocrita</taxon>
        <taxon>Proctotrupomorpha</taxon>
        <taxon>Chalcidoidea</taxon>
        <taxon>Trichogrammatidae</taxon>
        <taxon>Trichogramma</taxon>
    </lineage>
</organism>
<feature type="region of interest" description="Disordered" evidence="1">
    <location>
        <begin position="63"/>
        <end position="91"/>
    </location>
</feature>
<dbReference type="EMBL" id="JBJJXI010000051">
    <property type="protein sequence ID" value="KAL3400495.1"/>
    <property type="molecule type" value="Genomic_DNA"/>
</dbReference>
<accession>A0ABD2X5K0</accession>